<protein>
    <recommendedName>
        <fullName evidence="4">Plastid movement impaired 2</fullName>
    </recommendedName>
</protein>
<evidence type="ECO:0000256" key="1">
    <source>
        <dbReference type="SAM" id="MobiDB-lite"/>
    </source>
</evidence>
<reference evidence="2 3" key="1">
    <citation type="journal article" date="2023" name="Hortic Res">
        <title>Pangenome of water caltrop reveals structural variations and asymmetric subgenome divergence after allopolyploidization.</title>
        <authorList>
            <person name="Zhang X."/>
            <person name="Chen Y."/>
            <person name="Wang L."/>
            <person name="Yuan Y."/>
            <person name="Fang M."/>
            <person name="Shi L."/>
            <person name="Lu R."/>
            <person name="Comes H.P."/>
            <person name="Ma Y."/>
            <person name="Chen Y."/>
            <person name="Huang G."/>
            <person name="Zhou Y."/>
            <person name="Zheng Z."/>
            <person name="Qiu Y."/>
        </authorList>
    </citation>
    <scope>NUCLEOTIDE SEQUENCE [LARGE SCALE GENOMIC DNA]</scope>
    <source>
        <strain evidence="2">F231</strain>
    </source>
</reference>
<dbReference type="PANTHER" id="PTHR33148:SF3">
    <property type="entry name" value="DUF4228 DOMAIN PROTEIN"/>
    <property type="match status" value="1"/>
</dbReference>
<feature type="compositionally biased region" description="Low complexity" evidence="1">
    <location>
        <begin position="175"/>
        <end position="191"/>
    </location>
</feature>
<dbReference type="EMBL" id="JAXQNO010000011">
    <property type="protein sequence ID" value="KAK4788903.1"/>
    <property type="molecule type" value="Genomic_DNA"/>
</dbReference>
<sequence>MGNAIGGGDRKLAKVMKITGETLKFKAPVAAGEVLKDHPGLVLLDSENVKHYGVRAKPLLEHQLLRPRRLYFLVELPKEKGIPRRVRSGITMSAKDRLENLMLSRRSTSDLSFMAKAAPPGNNDGSDGAVGSSGTRLRLRLPKGEVEKLMRESKDEAEAAEKIMKLYAAGQKNDGGNLSEEGSVGSSSLQQQEHHSSRGRRNHEEEAGEFYGRQGGRNANLRGFLRYPWMVRSSETAVMEVLAPLALMREDREYYL</sequence>
<keyword evidence="3" id="KW-1185">Reference proteome</keyword>
<gene>
    <name evidence="2" type="ORF">SAY86_020222</name>
</gene>
<evidence type="ECO:0000313" key="2">
    <source>
        <dbReference type="EMBL" id="KAK4788903.1"/>
    </source>
</evidence>
<proteinExistence type="predicted"/>
<evidence type="ECO:0000313" key="3">
    <source>
        <dbReference type="Proteomes" id="UP001346149"/>
    </source>
</evidence>
<name>A0AAN7LZ38_TRANT</name>
<organism evidence="2 3">
    <name type="scientific">Trapa natans</name>
    <name type="common">Water chestnut</name>
    <dbReference type="NCBI Taxonomy" id="22666"/>
    <lineage>
        <taxon>Eukaryota</taxon>
        <taxon>Viridiplantae</taxon>
        <taxon>Streptophyta</taxon>
        <taxon>Embryophyta</taxon>
        <taxon>Tracheophyta</taxon>
        <taxon>Spermatophyta</taxon>
        <taxon>Magnoliopsida</taxon>
        <taxon>eudicotyledons</taxon>
        <taxon>Gunneridae</taxon>
        <taxon>Pentapetalae</taxon>
        <taxon>rosids</taxon>
        <taxon>malvids</taxon>
        <taxon>Myrtales</taxon>
        <taxon>Lythraceae</taxon>
        <taxon>Trapa</taxon>
    </lineage>
</organism>
<dbReference type="InterPro" id="IPR025322">
    <property type="entry name" value="PADRE_dom"/>
</dbReference>
<evidence type="ECO:0008006" key="4">
    <source>
        <dbReference type="Google" id="ProtNLM"/>
    </source>
</evidence>
<dbReference type="AlphaFoldDB" id="A0AAN7LZ38"/>
<feature type="region of interest" description="Disordered" evidence="1">
    <location>
        <begin position="171"/>
        <end position="214"/>
    </location>
</feature>
<feature type="region of interest" description="Disordered" evidence="1">
    <location>
        <begin position="117"/>
        <end position="138"/>
    </location>
</feature>
<accession>A0AAN7LZ38</accession>
<comment type="caution">
    <text evidence="2">The sequence shown here is derived from an EMBL/GenBank/DDBJ whole genome shotgun (WGS) entry which is preliminary data.</text>
</comment>
<dbReference type="Pfam" id="PF14009">
    <property type="entry name" value="PADRE"/>
    <property type="match status" value="1"/>
</dbReference>
<dbReference type="Proteomes" id="UP001346149">
    <property type="component" value="Unassembled WGS sequence"/>
</dbReference>
<dbReference type="PANTHER" id="PTHR33148">
    <property type="entry name" value="PLASTID MOVEMENT IMPAIRED PROTEIN-RELATED"/>
    <property type="match status" value="1"/>
</dbReference>